<comment type="similarity">
    <text evidence="2">Belongs to the glycosyl hydrolase 18 family. Chitinase class II subfamily.</text>
</comment>
<dbReference type="InterPro" id="IPR029070">
    <property type="entry name" value="Chitinase_insertion_sf"/>
</dbReference>
<dbReference type="Pfam" id="PF00704">
    <property type="entry name" value="Glyco_hydro_18"/>
    <property type="match status" value="1"/>
</dbReference>
<keyword evidence="4 9" id="KW-0378">Hydrolase</keyword>
<dbReference type="PANTHER" id="PTHR11177">
    <property type="entry name" value="CHITINASE"/>
    <property type="match status" value="1"/>
</dbReference>
<gene>
    <name evidence="15" type="ORF">SAMN05444320_109191</name>
</gene>
<evidence type="ECO:0000256" key="10">
    <source>
        <dbReference type="SAM" id="MobiDB-lite"/>
    </source>
</evidence>
<keyword evidence="7 9" id="KW-0326">Glycosidase</keyword>
<keyword evidence="8" id="KW-0624">Polysaccharide degradation</keyword>
<dbReference type="SUPFAM" id="SSF54556">
    <property type="entry name" value="Chitinase insertion domain"/>
    <property type="match status" value="1"/>
</dbReference>
<dbReference type="GO" id="GO:0008843">
    <property type="term" value="F:endochitinase activity"/>
    <property type="evidence" value="ECO:0007669"/>
    <property type="project" value="UniProtKB-EC"/>
</dbReference>
<dbReference type="InterPro" id="IPR008965">
    <property type="entry name" value="CBM2/CBM3_carb-bd_dom_sf"/>
</dbReference>
<dbReference type="STRING" id="2017.SAMN05444320_109191"/>
<sequence>MPRRRWQLTVLFTALLVALGVAGLPAQAAGGVTATFTKTGDWGAGYEAKYTIKNGGATALNGWTVEFELAAGQRLSSLWEGNHTVSGQKVTVRNVGWNGAVAPGAEVSFGFGVSYSGAFVAPVKCSVNGASCDGSPGQPDTEAPTAPGNLRGAGATGTSVDLAWDAATDNVKVTGYDVYQGGTRVGGTALTSHTVTGLSPKTAYTFTVRARDAAGNVSPDSKPVTVSTTDGGGNPGPGGQRTVGYFTQWGIYDRGYLVKNMETSGTAAKLTHINYAFGNVSQDGRCFVVNQTGQGDAWADYQRRFRADESVDGVGDTYDQPLAGNFNQIRKLKAKHPNLKVNFSLGGWTWSKYFSNAALTDASRRTFVSSCLDLFIKGNLPKLGGEPQGGAGAAAGIFDGIDIDWEWPGSEGNAGNVIRPEDKRNFTLLLAEFRRQLDEYGAQVGRKFELTAFLPADPAKVEAGFEVPKIFDYLDFGTVQGYDLHGAWENTTNHQSAVKVPAGDPSPPARKFSVEVAVQAYTSKGAPKDELVLGVPFYGRGWTGVPNKNNGLFQSATDGAPGTYEKGIEDYRKLKNLLGQGYTLHRDEASGHAWIFNGTTFWTYDDPTELVRKARYARNEGLGGAMIWSLDGDTADGELMTAVYNGLSK</sequence>
<feature type="signal peptide" evidence="11">
    <location>
        <begin position="1"/>
        <end position="28"/>
    </location>
</feature>
<dbReference type="Proteomes" id="UP000184501">
    <property type="component" value="Unassembled WGS sequence"/>
</dbReference>
<dbReference type="PROSITE" id="PS50853">
    <property type="entry name" value="FN3"/>
    <property type="match status" value="1"/>
</dbReference>
<feature type="region of interest" description="Disordered" evidence="10">
    <location>
        <begin position="132"/>
        <end position="154"/>
    </location>
</feature>
<dbReference type="EC" id="3.2.1.14" evidence="3"/>
<feature type="compositionally biased region" description="Gly residues" evidence="10">
    <location>
        <begin position="230"/>
        <end position="240"/>
    </location>
</feature>
<feature type="domain" description="GH18" evidence="14">
    <location>
        <begin position="240"/>
        <end position="649"/>
    </location>
</feature>
<reference evidence="15 16" key="1">
    <citation type="submission" date="2016-11" db="EMBL/GenBank/DDBJ databases">
        <authorList>
            <person name="Jaros S."/>
            <person name="Januszkiewicz K."/>
            <person name="Wedrychowicz H."/>
        </authorList>
    </citation>
    <scope>NUCLEOTIDE SEQUENCE [LARGE SCALE GENOMIC DNA]</scope>
    <source>
        <strain evidence="15 16">DSM 44523</strain>
    </source>
</reference>
<evidence type="ECO:0000256" key="6">
    <source>
        <dbReference type="ARBA" id="ARBA00023277"/>
    </source>
</evidence>
<dbReference type="Gene3D" id="2.60.40.290">
    <property type="match status" value="1"/>
</dbReference>
<dbReference type="Gene3D" id="3.10.50.10">
    <property type="match status" value="1"/>
</dbReference>
<dbReference type="GO" id="GO:0008061">
    <property type="term" value="F:chitin binding"/>
    <property type="evidence" value="ECO:0007669"/>
    <property type="project" value="InterPro"/>
</dbReference>
<dbReference type="SUPFAM" id="SSF49384">
    <property type="entry name" value="Carbohydrate-binding domain"/>
    <property type="match status" value="1"/>
</dbReference>
<dbReference type="InterPro" id="IPR017853">
    <property type="entry name" value="GH"/>
</dbReference>
<dbReference type="GO" id="GO:0006032">
    <property type="term" value="P:chitin catabolic process"/>
    <property type="evidence" value="ECO:0007669"/>
    <property type="project" value="UniProtKB-KW"/>
</dbReference>
<dbReference type="InterPro" id="IPR003961">
    <property type="entry name" value="FN3_dom"/>
</dbReference>
<dbReference type="CDD" id="cd06548">
    <property type="entry name" value="GH18_chitinase"/>
    <property type="match status" value="1"/>
</dbReference>
<dbReference type="OrthoDB" id="3882626at2"/>
<feature type="chain" id="PRO_5009911599" description="chitinase" evidence="11">
    <location>
        <begin position="29"/>
        <end position="649"/>
    </location>
</feature>
<evidence type="ECO:0000256" key="3">
    <source>
        <dbReference type="ARBA" id="ARBA00012729"/>
    </source>
</evidence>
<dbReference type="SUPFAM" id="SSF49265">
    <property type="entry name" value="Fibronectin type III"/>
    <property type="match status" value="1"/>
</dbReference>
<evidence type="ECO:0000256" key="5">
    <source>
        <dbReference type="ARBA" id="ARBA00023024"/>
    </source>
</evidence>
<dbReference type="Gene3D" id="3.20.20.80">
    <property type="entry name" value="Glycosidases"/>
    <property type="match status" value="1"/>
</dbReference>
<dbReference type="InterPro" id="IPR050314">
    <property type="entry name" value="Glycosyl_Hydrlase_18"/>
</dbReference>
<dbReference type="InterPro" id="IPR001579">
    <property type="entry name" value="Glyco_hydro_18_chit_AS"/>
</dbReference>
<proteinExistence type="inferred from homology"/>
<comment type="catalytic activity">
    <reaction evidence="1">
        <text>Random endo-hydrolysis of N-acetyl-beta-D-glucosaminide (1-&gt;4)-beta-linkages in chitin and chitodextrins.</text>
        <dbReference type="EC" id="3.2.1.14"/>
    </reaction>
</comment>
<dbReference type="InterPro" id="IPR013783">
    <property type="entry name" value="Ig-like_fold"/>
</dbReference>
<evidence type="ECO:0000256" key="2">
    <source>
        <dbReference type="ARBA" id="ARBA00009121"/>
    </source>
</evidence>
<evidence type="ECO:0000259" key="12">
    <source>
        <dbReference type="PROSITE" id="PS50853"/>
    </source>
</evidence>
<evidence type="ECO:0000313" key="15">
    <source>
        <dbReference type="EMBL" id="SHG49448.1"/>
    </source>
</evidence>
<dbReference type="Pfam" id="PF00553">
    <property type="entry name" value="CBM_2"/>
    <property type="match status" value="1"/>
</dbReference>
<dbReference type="GO" id="GO:0000272">
    <property type="term" value="P:polysaccharide catabolic process"/>
    <property type="evidence" value="ECO:0007669"/>
    <property type="project" value="UniProtKB-KW"/>
</dbReference>
<dbReference type="PROSITE" id="PS51910">
    <property type="entry name" value="GH18_2"/>
    <property type="match status" value="1"/>
</dbReference>
<dbReference type="Gene3D" id="2.60.40.10">
    <property type="entry name" value="Immunoglobulins"/>
    <property type="match status" value="1"/>
</dbReference>
<accession>A0A1M5K9M3</accession>
<keyword evidence="16" id="KW-1185">Reference proteome</keyword>
<dbReference type="InterPro" id="IPR001919">
    <property type="entry name" value="CBD2"/>
</dbReference>
<dbReference type="SMART" id="SM00060">
    <property type="entry name" value="FN3"/>
    <property type="match status" value="1"/>
</dbReference>
<evidence type="ECO:0000259" key="14">
    <source>
        <dbReference type="PROSITE" id="PS51910"/>
    </source>
</evidence>
<dbReference type="Pfam" id="PF00041">
    <property type="entry name" value="fn3"/>
    <property type="match status" value="1"/>
</dbReference>
<evidence type="ECO:0000256" key="8">
    <source>
        <dbReference type="ARBA" id="ARBA00023326"/>
    </source>
</evidence>
<keyword evidence="11" id="KW-0732">Signal</keyword>
<feature type="region of interest" description="Disordered" evidence="10">
    <location>
        <begin position="214"/>
        <end position="240"/>
    </location>
</feature>
<dbReference type="SUPFAM" id="SSF51445">
    <property type="entry name" value="(Trans)glycosidases"/>
    <property type="match status" value="1"/>
</dbReference>
<dbReference type="InterPro" id="IPR036116">
    <property type="entry name" value="FN3_sf"/>
</dbReference>
<feature type="domain" description="Fibronectin type-III" evidence="12">
    <location>
        <begin position="146"/>
        <end position="231"/>
    </location>
</feature>
<dbReference type="InterPro" id="IPR012291">
    <property type="entry name" value="CBM2_carb-bd_dom_sf"/>
</dbReference>
<dbReference type="GO" id="GO:0030247">
    <property type="term" value="F:polysaccharide binding"/>
    <property type="evidence" value="ECO:0007669"/>
    <property type="project" value="UniProtKB-UniRule"/>
</dbReference>
<evidence type="ECO:0000256" key="7">
    <source>
        <dbReference type="ARBA" id="ARBA00023295"/>
    </source>
</evidence>
<dbReference type="CDD" id="cd00063">
    <property type="entry name" value="FN3"/>
    <property type="match status" value="1"/>
</dbReference>
<organism evidence="15 16">
    <name type="scientific">Streptoalloteichus hindustanus</name>
    <dbReference type="NCBI Taxonomy" id="2017"/>
    <lineage>
        <taxon>Bacteria</taxon>
        <taxon>Bacillati</taxon>
        <taxon>Actinomycetota</taxon>
        <taxon>Actinomycetes</taxon>
        <taxon>Pseudonocardiales</taxon>
        <taxon>Pseudonocardiaceae</taxon>
        <taxon>Streptoalloteichus</taxon>
    </lineage>
</organism>
<evidence type="ECO:0000256" key="11">
    <source>
        <dbReference type="SAM" id="SignalP"/>
    </source>
</evidence>
<evidence type="ECO:0000256" key="4">
    <source>
        <dbReference type="ARBA" id="ARBA00022801"/>
    </source>
</evidence>
<dbReference type="EMBL" id="FQVN01000009">
    <property type="protein sequence ID" value="SHG49448.1"/>
    <property type="molecule type" value="Genomic_DNA"/>
</dbReference>
<dbReference type="AlphaFoldDB" id="A0A1M5K9M3"/>
<dbReference type="SMART" id="SM00637">
    <property type="entry name" value="CBD_II"/>
    <property type="match status" value="1"/>
</dbReference>
<evidence type="ECO:0000256" key="9">
    <source>
        <dbReference type="RuleBase" id="RU000489"/>
    </source>
</evidence>
<dbReference type="PANTHER" id="PTHR11177:SF317">
    <property type="entry name" value="CHITINASE 12-RELATED"/>
    <property type="match status" value="1"/>
</dbReference>
<dbReference type="RefSeq" id="WP_073487874.1">
    <property type="nucleotide sequence ID" value="NZ_FQVN01000009.1"/>
</dbReference>
<keyword evidence="6" id="KW-0119">Carbohydrate metabolism</keyword>
<keyword evidence="5" id="KW-0146">Chitin degradation</keyword>
<dbReference type="SMART" id="SM00636">
    <property type="entry name" value="Glyco_18"/>
    <property type="match status" value="1"/>
</dbReference>
<protein>
    <recommendedName>
        <fullName evidence="3">chitinase</fullName>
        <ecNumber evidence="3">3.2.1.14</ecNumber>
    </recommendedName>
</protein>
<dbReference type="InterPro" id="IPR001223">
    <property type="entry name" value="Glyco_hydro18_cat"/>
</dbReference>
<evidence type="ECO:0000256" key="1">
    <source>
        <dbReference type="ARBA" id="ARBA00000822"/>
    </source>
</evidence>
<dbReference type="PROSITE" id="PS51173">
    <property type="entry name" value="CBM2"/>
    <property type="match status" value="1"/>
</dbReference>
<name>A0A1M5K9M3_STRHI</name>
<dbReference type="InterPro" id="IPR011583">
    <property type="entry name" value="Chitinase_II/V-like_cat"/>
</dbReference>
<evidence type="ECO:0000313" key="16">
    <source>
        <dbReference type="Proteomes" id="UP000184501"/>
    </source>
</evidence>
<evidence type="ECO:0000259" key="13">
    <source>
        <dbReference type="PROSITE" id="PS51173"/>
    </source>
</evidence>
<dbReference type="PROSITE" id="PS01095">
    <property type="entry name" value="GH18_1"/>
    <property type="match status" value="1"/>
</dbReference>
<feature type="domain" description="CBM2" evidence="13">
    <location>
        <begin position="25"/>
        <end position="135"/>
    </location>
</feature>